<dbReference type="EMBL" id="JAAAID010002344">
    <property type="protein sequence ID" value="KAG0007457.1"/>
    <property type="molecule type" value="Genomic_DNA"/>
</dbReference>
<dbReference type="Proteomes" id="UP000703661">
    <property type="component" value="Unassembled WGS sequence"/>
</dbReference>
<organism evidence="1 2">
    <name type="scientific">Entomortierella chlamydospora</name>
    <dbReference type="NCBI Taxonomy" id="101097"/>
    <lineage>
        <taxon>Eukaryota</taxon>
        <taxon>Fungi</taxon>
        <taxon>Fungi incertae sedis</taxon>
        <taxon>Mucoromycota</taxon>
        <taxon>Mortierellomycotina</taxon>
        <taxon>Mortierellomycetes</taxon>
        <taxon>Mortierellales</taxon>
        <taxon>Mortierellaceae</taxon>
        <taxon>Entomortierella</taxon>
    </lineage>
</organism>
<feature type="non-terminal residue" evidence="1">
    <location>
        <position position="249"/>
    </location>
</feature>
<sequence length="249" mass="28647">MLDTGCSVQGEQGDIPKEHPVLKSEKEVLEKVKLEQYQQIASARDLTDEEFSSLKEAHDTPPSERYAMGKYRLMAVYNICDTTVVTAQWVADYDNEHEKKVYRDLCVLSTSKMQDGLNYIHRMEQLSLSYSIENTFEARIPHKLDDSQYIKLKYAVDILAACGFSGPFSNDTVTAQTLNDNVNQYWELTKDKMQHTCTTLGLKMPMPKKWVFKCQLGFLNMVLHSVLGMKIGSVNTRRKMYHLKHHPKV</sequence>
<gene>
    <name evidence="1" type="ORF">BGZ80_004640</name>
</gene>
<comment type="caution">
    <text evidence="1">The sequence shown here is derived from an EMBL/GenBank/DDBJ whole genome shotgun (WGS) entry which is preliminary data.</text>
</comment>
<evidence type="ECO:0000313" key="1">
    <source>
        <dbReference type="EMBL" id="KAG0007457.1"/>
    </source>
</evidence>
<evidence type="ECO:0000313" key="2">
    <source>
        <dbReference type="Proteomes" id="UP000703661"/>
    </source>
</evidence>
<dbReference type="AlphaFoldDB" id="A0A9P6SVX2"/>
<protein>
    <submittedName>
        <fullName evidence="1">Uncharacterized protein</fullName>
    </submittedName>
</protein>
<proteinExistence type="predicted"/>
<accession>A0A9P6SVX2</accession>
<keyword evidence="2" id="KW-1185">Reference proteome</keyword>
<reference evidence="1" key="1">
    <citation type="journal article" date="2020" name="Fungal Divers.">
        <title>Resolving the Mortierellaceae phylogeny through synthesis of multi-gene phylogenetics and phylogenomics.</title>
        <authorList>
            <person name="Vandepol N."/>
            <person name="Liber J."/>
            <person name="Desiro A."/>
            <person name="Na H."/>
            <person name="Kennedy M."/>
            <person name="Barry K."/>
            <person name="Grigoriev I.V."/>
            <person name="Miller A.N."/>
            <person name="O'Donnell K."/>
            <person name="Stajich J.E."/>
            <person name="Bonito G."/>
        </authorList>
    </citation>
    <scope>NUCLEOTIDE SEQUENCE</scope>
    <source>
        <strain evidence="1">NRRL 2769</strain>
    </source>
</reference>
<name>A0A9P6SVX2_9FUNG</name>